<organism evidence="1 2">
    <name type="scientific">Knoellia locipacati</name>
    <dbReference type="NCBI Taxonomy" id="882824"/>
    <lineage>
        <taxon>Bacteria</taxon>
        <taxon>Bacillati</taxon>
        <taxon>Actinomycetota</taxon>
        <taxon>Actinomycetes</taxon>
        <taxon>Micrococcales</taxon>
        <taxon>Intrasporangiaceae</taxon>
        <taxon>Knoellia</taxon>
    </lineage>
</organism>
<evidence type="ECO:0000313" key="1">
    <source>
        <dbReference type="EMBL" id="GEQ15275.1"/>
    </source>
</evidence>
<gene>
    <name evidence="1" type="ORF">KLO01_33220</name>
</gene>
<comment type="caution">
    <text evidence="1">The sequence shown here is derived from an EMBL/GenBank/DDBJ whole genome shotgun (WGS) entry which is preliminary data.</text>
</comment>
<keyword evidence="2" id="KW-1185">Reference proteome</keyword>
<dbReference type="AlphaFoldDB" id="A0A512T4Y5"/>
<accession>A0A512T4Y5</accession>
<sequence>MVESLVLLPSPLVGASAYAVLAEAFRDAGVAAIVAEVPTGVTSGGEVLRAFGTAVARARPDVVVAHSNAGLVAPAVADGIPVVFMDAALPAAEGESPMAPPAMLGHLEALADDDGLLPPWSSWWGEDEVAPLFPDARLRAVVEAGEPRLPLGYFRTTVTAPPRWERGACAYLAFGTTYAVELARARRLGWLTEQVGDALHLHFLHDPVGVVDHVLQLARPRNGGAGATSPV</sequence>
<dbReference type="Proteomes" id="UP000321793">
    <property type="component" value="Unassembled WGS sequence"/>
</dbReference>
<proteinExistence type="predicted"/>
<evidence type="ECO:0000313" key="2">
    <source>
        <dbReference type="Proteomes" id="UP000321793"/>
    </source>
</evidence>
<dbReference type="EMBL" id="BKBA01000015">
    <property type="protein sequence ID" value="GEQ15275.1"/>
    <property type="molecule type" value="Genomic_DNA"/>
</dbReference>
<dbReference type="RefSeq" id="WP_186828097.1">
    <property type="nucleotide sequence ID" value="NZ_BAABDN010000003.1"/>
</dbReference>
<name>A0A512T4Y5_9MICO</name>
<protein>
    <recommendedName>
        <fullName evidence="3">Alpha/beta hydrolase</fullName>
    </recommendedName>
</protein>
<evidence type="ECO:0008006" key="3">
    <source>
        <dbReference type="Google" id="ProtNLM"/>
    </source>
</evidence>
<reference evidence="1 2" key="1">
    <citation type="submission" date="2019-07" db="EMBL/GenBank/DDBJ databases">
        <title>Whole genome shotgun sequence of Knoellia locipacati NBRC 109775.</title>
        <authorList>
            <person name="Hosoyama A."/>
            <person name="Uohara A."/>
            <person name="Ohji S."/>
            <person name="Ichikawa N."/>
        </authorList>
    </citation>
    <scope>NUCLEOTIDE SEQUENCE [LARGE SCALE GENOMIC DNA]</scope>
    <source>
        <strain evidence="1 2">NBRC 109775</strain>
    </source>
</reference>